<evidence type="ECO:0000313" key="1">
    <source>
        <dbReference type="EMBL" id="KAJ1674510.1"/>
    </source>
</evidence>
<reference evidence="1" key="1">
    <citation type="submission" date="2022-06" db="EMBL/GenBank/DDBJ databases">
        <title>Phylogenomic reconstructions and comparative analyses of Kickxellomycotina fungi.</title>
        <authorList>
            <person name="Reynolds N.K."/>
            <person name="Stajich J.E."/>
            <person name="Barry K."/>
            <person name="Grigoriev I.V."/>
            <person name="Crous P."/>
            <person name="Smith M.E."/>
        </authorList>
    </citation>
    <scope>NUCLEOTIDE SEQUENCE</scope>
    <source>
        <strain evidence="1">RSA 2271</strain>
    </source>
</reference>
<dbReference type="EMBL" id="JAMZIH010005911">
    <property type="protein sequence ID" value="KAJ1674510.1"/>
    <property type="molecule type" value="Genomic_DNA"/>
</dbReference>
<name>A0ACC1HD39_9FUNG</name>
<sequence>MPEIVDGSEVQTTHEQNKTPQQQPRRSTRLRTPTQRLSIVDMPATPSRGTTAKRSRRRSSKGNGKAKSSGGGEGKGNNKKSTAKSTASQSKDEQKAVVEDTELVSPRPEVESEGERGDIEDDVDEYPDAAQLSSEGEDYKPDEFELSENKTSNRKTKLSIARDSSISSKKRQSAYIFESEDTPSKKLRQPILNRIPVNVTKHDPFRIENLKAISDLLTMIPTIGSEHDERHDMLKMSEAFKMCAIENLANVPDPSALSEVYMLLAWSLHSARPRNPEAGDTVPEPPAISDAARNILIKIFTLIGDRIREETTEMASSCRRHAARKLYIKSNMVKGTLSEDMAGSPEAMEIDERRNPLGISTYLTDVYRQFATNSTRALRGKSKSDDN</sequence>
<keyword evidence="2" id="KW-1185">Reference proteome</keyword>
<comment type="caution">
    <text evidence="1">The sequence shown here is derived from an EMBL/GenBank/DDBJ whole genome shotgun (WGS) entry which is preliminary data.</text>
</comment>
<protein>
    <submittedName>
        <fullName evidence="1">Uncharacterized protein</fullName>
    </submittedName>
</protein>
<gene>
    <name evidence="1" type="ORF">EV182_003136</name>
</gene>
<dbReference type="Proteomes" id="UP001145114">
    <property type="component" value="Unassembled WGS sequence"/>
</dbReference>
<proteinExistence type="predicted"/>
<organism evidence="1 2">
    <name type="scientific">Spiromyces aspiralis</name>
    <dbReference type="NCBI Taxonomy" id="68401"/>
    <lineage>
        <taxon>Eukaryota</taxon>
        <taxon>Fungi</taxon>
        <taxon>Fungi incertae sedis</taxon>
        <taxon>Zoopagomycota</taxon>
        <taxon>Kickxellomycotina</taxon>
        <taxon>Kickxellomycetes</taxon>
        <taxon>Kickxellales</taxon>
        <taxon>Kickxellaceae</taxon>
        <taxon>Spiromyces</taxon>
    </lineage>
</organism>
<accession>A0ACC1HD39</accession>
<evidence type="ECO:0000313" key="2">
    <source>
        <dbReference type="Proteomes" id="UP001145114"/>
    </source>
</evidence>